<gene>
    <name evidence="1" type="ORF">CK203_103145</name>
</gene>
<reference evidence="1 2" key="1">
    <citation type="journal article" date="2018" name="PLoS Genet.">
        <title>Population sequencing reveals clonal diversity and ancestral inbreeding in the grapevine cultivar Chardonnay.</title>
        <authorList>
            <person name="Roach M.J."/>
            <person name="Johnson D.L."/>
            <person name="Bohlmann J."/>
            <person name="van Vuuren H.J."/>
            <person name="Jones S.J."/>
            <person name="Pretorius I.S."/>
            <person name="Schmidt S.A."/>
            <person name="Borneman A.R."/>
        </authorList>
    </citation>
    <scope>NUCLEOTIDE SEQUENCE [LARGE SCALE GENOMIC DNA]</scope>
    <source>
        <strain evidence="2">cv. Chardonnay</strain>
        <tissue evidence="1">Leaf</tissue>
    </source>
</reference>
<sequence length="104" mass="11885">MPLKILANGDVKNDGQIVIDEKQGRLVKVLRSVNTTEYYDHFADVLNNQSQSARIGNFAEQKRIWTTPPNRYTAETSVSFGASHPEFDNHLYLKQAVDFEDKRS</sequence>
<evidence type="ECO:0000313" key="2">
    <source>
        <dbReference type="Proteomes" id="UP000288805"/>
    </source>
</evidence>
<dbReference type="PANTHER" id="PTHR46692">
    <property type="entry name" value="INOSINE-URIDINE PREFERRING NUCLEOSIDE HYDROLASE FAMILY PROTEIN"/>
    <property type="match status" value="1"/>
</dbReference>
<evidence type="ECO:0000313" key="1">
    <source>
        <dbReference type="EMBL" id="RVW53367.1"/>
    </source>
</evidence>
<organism evidence="1 2">
    <name type="scientific">Vitis vinifera</name>
    <name type="common">Grape</name>
    <dbReference type="NCBI Taxonomy" id="29760"/>
    <lineage>
        <taxon>Eukaryota</taxon>
        <taxon>Viridiplantae</taxon>
        <taxon>Streptophyta</taxon>
        <taxon>Embryophyta</taxon>
        <taxon>Tracheophyta</taxon>
        <taxon>Spermatophyta</taxon>
        <taxon>Magnoliopsida</taxon>
        <taxon>eudicotyledons</taxon>
        <taxon>Gunneridae</taxon>
        <taxon>Pentapetalae</taxon>
        <taxon>rosids</taxon>
        <taxon>Vitales</taxon>
        <taxon>Vitaceae</taxon>
        <taxon>Viteae</taxon>
        <taxon>Vitis</taxon>
    </lineage>
</organism>
<dbReference type="AlphaFoldDB" id="A0A438F044"/>
<accession>A0A438F044</accession>
<dbReference type="EMBL" id="QGNW01001148">
    <property type="protein sequence ID" value="RVW53367.1"/>
    <property type="molecule type" value="Genomic_DNA"/>
</dbReference>
<comment type="caution">
    <text evidence="1">The sequence shown here is derived from an EMBL/GenBank/DDBJ whole genome shotgun (WGS) entry which is preliminary data.</text>
</comment>
<protein>
    <submittedName>
        <fullName evidence="1">Uncharacterized protein</fullName>
    </submittedName>
</protein>
<proteinExistence type="predicted"/>
<dbReference type="PANTHER" id="PTHR46692:SF1">
    <property type="entry name" value="NUCLEOSIDE HYDROLASE 3-RELATED"/>
    <property type="match status" value="1"/>
</dbReference>
<name>A0A438F044_VITVI</name>
<dbReference type="Proteomes" id="UP000288805">
    <property type="component" value="Unassembled WGS sequence"/>
</dbReference>